<dbReference type="Pfam" id="PF09810">
    <property type="entry name" value="Exo5"/>
    <property type="match status" value="2"/>
</dbReference>
<gene>
    <name evidence="3" type="ORF">DXG03_006394</name>
</gene>
<dbReference type="AlphaFoldDB" id="A0A9P7G748"/>
<dbReference type="InterPro" id="IPR019190">
    <property type="entry name" value="EXOV"/>
</dbReference>
<dbReference type="GO" id="GO:0045145">
    <property type="term" value="F:single-stranded DNA 5'-3' DNA exonuclease activity"/>
    <property type="evidence" value="ECO:0007669"/>
    <property type="project" value="InterPro"/>
</dbReference>
<dbReference type="InterPro" id="IPR003903">
    <property type="entry name" value="UIM_dom"/>
</dbReference>
<proteinExistence type="inferred from homology"/>
<dbReference type="GO" id="GO:0005634">
    <property type="term" value="C:nucleus"/>
    <property type="evidence" value="ECO:0007669"/>
    <property type="project" value="TreeGrafter"/>
</dbReference>
<dbReference type="GO" id="GO:0036297">
    <property type="term" value="P:interstrand cross-link repair"/>
    <property type="evidence" value="ECO:0007669"/>
    <property type="project" value="TreeGrafter"/>
</dbReference>
<feature type="region of interest" description="Disordered" evidence="2">
    <location>
        <begin position="254"/>
        <end position="278"/>
    </location>
</feature>
<accession>A0A9P7G748</accession>
<name>A0A9P7G748_9AGAR</name>
<reference evidence="3" key="1">
    <citation type="submission" date="2020-07" db="EMBL/GenBank/DDBJ databases">
        <authorList>
            <person name="Nieuwenhuis M."/>
            <person name="Van De Peppel L.J.J."/>
        </authorList>
    </citation>
    <scope>NUCLEOTIDE SEQUENCE</scope>
    <source>
        <strain evidence="3">AP01</strain>
        <tissue evidence="3">Mycelium</tissue>
    </source>
</reference>
<dbReference type="PROSITE" id="PS50330">
    <property type="entry name" value="UIM"/>
    <property type="match status" value="1"/>
</dbReference>
<dbReference type="GO" id="GO:0005739">
    <property type="term" value="C:mitochondrion"/>
    <property type="evidence" value="ECO:0007669"/>
    <property type="project" value="TreeGrafter"/>
</dbReference>
<reference evidence="3" key="2">
    <citation type="submission" date="2021-10" db="EMBL/GenBank/DDBJ databases">
        <title>Phylogenomics reveals ancestral predisposition of the termite-cultivated fungus Termitomyces towards a domesticated lifestyle.</title>
        <authorList>
            <person name="Auxier B."/>
            <person name="Grum-Grzhimaylo A."/>
            <person name="Cardenas M.E."/>
            <person name="Lodge J.D."/>
            <person name="Laessoe T."/>
            <person name="Pedersen O."/>
            <person name="Smith M.E."/>
            <person name="Kuyper T.W."/>
            <person name="Franco-Molano E.A."/>
            <person name="Baroni T.J."/>
            <person name="Aanen D.K."/>
        </authorList>
    </citation>
    <scope>NUCLEOTIDE SEQUENCE</scope>
    <source>
        <strain evidence="3">AP01</strain>
        <tissue evidence="3">Mycelium</tissue>
    </source>
</reference>
<evidence type="ECO:0000256" key="1">
    <source>
        <dbReference type="ARBA" id="ARBA00009797"/>
    </source>
</evidence>
<dbReference type="PANTHER" id="PTHR14464:SF4">
    <property type="entry name" value="EXONUCLEASE V"/>
    <property type="match status" value="1"/>
</dbReference>
<sequence length="547" mass="60268">MSNTSDDEYAMFDFSEFSAEDLAQIDADLERKTHGGPQITIELEPELHRDSPRPEPGPSTSPSVYLLPDQGASIQSGIHSGKNADDSVEASVSYSSKAASKRRARLTADSAALSPLEEFRYGVLSVTDLTSLAWCEVQVDYGLRQRRSRPLATRPASFVSAQGKEIFVEKAVAEQNDKITKQGRMVHKHLEREIRAEEVQVDITSDEEHLVNMLASLHTIVLEGFTREMPVIGILQDQVVVGIIDEVVRQPQAQLSSLQKRPPSSSPNTPKSKKLRRSISPHQPLISDFLSVSQQDKNSEPSNGDSHLPGDDALFMAELLTDASSPKNILHLIDTKTRRAPTLPSHEDALPSRIQLMLYHRLLSELISTSPPFDFTSLWRRLDLNPAAAFSTAFLVQSGLTSENEQWTSSCLNDLVQSWFQTVEALDISGVDTALKIVYRAQPQGHRRNFKSRRGSGKTNKPQSSLAAQEDLDLARAIEASLRDISRNPTVDTTDTEIHGAGSSKTSEQGRASVIKDAPKTPPTGRETTVHNQNGEGQILLPKVNVH</sequence>
<feature type="compositionally biased region" description="Basic residues" evidence="2">
    <location>
        <begin position="446"/>
        <end position="456"/>
    </location>
</feature>
<dbReference type="OrthoDB" id="354769at2759"/>
<dbReference type="Proteomes" id="UP000775547">
    <property type="component" value="Unassembled WGS sequence"/>
</dbReference>
<keyword evidence="4" id="KW-1185">Reference proteome</keyword>
<evidence type="ECO:0000313" key="3">
    <source>
        <dbReference type="EMBL" id="KAG5645332.1"/>
    </source>
</evidence>
<dbReference type="PANTHER" id="PTHR14464">
    <property type="entry name" value="EXONUCLEASE V"/>
    <property type="match status" value="1"/>
</dbReference>
<comment type="caution">
    <text evidence="3">The sequence shown here is derived from an EMBL/GenBank/DDBJ whole genome shotgun (WGS) entry which is preliminary data.</text>
</comment>
<feature type="compositionally biased region" description="Polar residues" evidence="2">
    <location>
        <begin position="457"/>
        <end position="467"/>
    </location>
</feature>
<feature type="region of interest" description="Disordered" evidence="2">
    <location>
        <begin position="446"/>
        <end position="470"/>
    </location>
</feature>
<evidence type="ECO:0000313" key="4">
    <source>
        <dbReference type="Proteomes" id="UP000775547"/>
    </source>
</evidence>
<protein>
    <submittedName>
        <fullName evidence="3">Uncharacterized protein</fullName>
    </submittedName>
</protein>
<dbReference type="EMBL" id="JABCKV010000042">
    <property type="protein sequence ID" value="KAG5645332.1"/>
    <property type="molecule type" value="Genomic_DNA"/>
</dbReference>
<feature type="compositionally biased region" description="Polar residues" evidence="2">
    <location>
        <begin position="526"/>
        <end position="536"/>
    </location>
</feature>
<organism evidence="3 4">
    <name type="scientific">Asterophora parasitica</name>
    <dbReference type="NCBI Taxonomy" id="117018"/>
    <lineage>
        <taxon>Eukaryota</taxon>
        <taxon>Fungi</taxon>
        <taxon>Dikarya</taxon>
        <taxon>Basidiomycota</taxon>
        <taxon>Agaricomycotina</taxon>
        <taxon>Agaricomycetes</taxon>
        <taxon>Agaricomycetidae</taxon>
        <taxon>Agaricales</taxon>
        <taxon>Tricholomatineae</taxon>
        <taxon>Lyophyllaceae</taxon>
        <taxon>Asterophora</taxon>
    </lineage>
</organism>
<feature type="region of interest" description="Disordered" evidence="2">
    <location>
        <begin position="25"/>
        <end position="68"/>
    </location>
</feature>
<comment type="similarity">
    <text evidence="1">Belongs to the EXO5 family.</text>
</comment>
<evidence type="ECO:0000256" key="2">
    <source>
        <dbReference type="SAM" id="MobiDB-lite"/>
    </source>
</evidence>
<feature type="compositionally biased region" description="Low complexity" evidence="2">
    <location>
        <begin position="260"/>
        <end position="270"/>
    </location>
</feature>
<feature type="region of interest" description="Disordered" evidence="2">
    <location>
        <begin position="485"/>
        <end position="547"/>
    </location>
</feature>